<accession>A0A3M8DQ78</accession>
<keyword evidence="1" id="KW-0732">Signal</keyword>
<evidence type="ECO:0000256" key="1">
    <source>
        <dbReference type="SAM" id="SignalP"/>
    </source>
</evidence>
<comment type="caution">
    <text evidence="2">The sequence shown here is derived from an EMBL/GenBank/DDBJ whole genome shotgun (WGS) entry which is preliminary data.</text>
</comment>
<protein>
    <submittedName>
        <fullName evidence="2">Uncharacterized protein</fullName>
    </submittedName>
</protein>
<feature type="signal peptide" evidence="1">
    <location>
        <begin position="1"/>
        <end position="26"/>
    </location>
</feature>
<reference evidence="2 3" key="1">
    <citation type="submission" date="2018-10" db="EMBL/GenBank/DDBJ databases">
        <title>Phylogenomics of Brevibacillus.</title>
        <authorList>
            <person name="Dunlap C."/>
        </authorList>
    </citation>
    <scope>NUCLEOTIDE SEQUENCE [LARGE SCALE GENOMIC DNA]</scope>
    <source>
        <strain evidence="2 3">JCM 15716</strain>
    </source>
</reference>
<dbReference type="Proteomes" id="UP000271031">
    <property type="component" value="Unassembled WGS sequence"/>
</dbReference>
<name>A0A3M8DQ78_9BACL</name>
<evidence type="ECO:0000313" key="2">
    <source>
        <dbReference type="EMBL" id="RNB89591.1"/>
    </source>
</evidence>
<dbReference type="AlphaFoldDB" id="A0A3M8DQ78"/>
<sequence>MVRLTRKALIGAAAAALLFISGMMSGETVFAKATQAFKGDLSAMLGIGQPPARNDSPTQAPNEHAEGFDNSVQAAKADPTVMEDHASYALNALYYLPIGQDVVMQVLTHKTIPIPKKTNGSLTPVSRIVHDNLFFMAESVAVNGRSKASINCYQLDRANDTISLLFSQPVLDIAEGTAYSFTYNEAAQQLTVNQYKDAKLSAVTNYVLVDHAFLKKEELVK</sequence>
<gene>
    <name evidence="2" type="ORF">EDM56_10395</name>
</gene>
<dbReference type="EMBL" id="RHHQ01000008">
    <property type="protein sequence ID" value="RNB89591.1"/>
    <property type="molecule type" value="Genomic_DNA"/>
</dbReference>
<evidence type="ECO:0000313" key="3">
    <source>
        <dbReference type="Proteomes" id="UP000271031"/>
    </source>
</evidence>
<feature type="chain" id="PRO_5038489984" evidence="1">
    <location>
        <begin position="27"/>
        <end position="221"/>
    </location>
</feature>
<proteinExistence type="predicted"/>
<keyword evidence="3" id="KW-1185">Reference proteome</keyword>
<organism evidence="2 3">
    <name type="scientific">Brevibacillus fluminis</name>
    <dbReference type="NCBI Taxonomy" id="511487"/>
    <lineage>
        <taxon>Bacteria</taxon>
        <taxon>Bacillati</taxon>
        <taxon>Bacillota</taxon>
        <taxon>Bacilli</taxon>
        <taxon>Bacillales</taxon>
        <taxon>Paenibacillaceae</taxon>
        <taxon>Brevibacillus</taxon>
    </lineage>
</organism>